<dbReference type="InterPro" id="IPR012851">
    <property type="entry name" value="Spore_coat_CotF-like"/>
</dbReference>
<dbReference type="EMBL" id="QVTD01000013">
    <property type="protein sequence ID" value="RFU61624.1"/>
    <property type="molecule type" value="Genomic_DNA"/>
</dbReference>
<dbReference type="PANTHER" id="PTHR39183:SF1">
    <property type="entry name" value="SPORE COAT PROTEIN F-LIKE PROTEIN YHCQ"/>
    <property type="match status" value="1"/>
</dbReference>
<dbReference type="Pfam" id="PF07875">
    <property type="entry name" value="Coat_F"/>
    <property type="match status" value="1"/>
</dbReference>
<keyword evidence="4" id="KW-0167">Capsid protein</keyword>
<dbReference type="Proteomes" id="UP000262939">
    <property type="component" value="Unassembled WGS sequence"/>
</dbReference>
<evidence type="ECO:0000256" key="3">
    <source>
        <dbReference type="ARBA" id="ARBA00024344"/>
    </source>
</evidence>
<dbReference type="RefSeq" id="WP_117323869.1">
    <property type="nucleotide sequence ID" value="NZ_QVTD01000013.1"/>
</dbReference>
<reference evidence="4 5" key="1">
    <citation type="submission" date="2018-08" db="EMBL/GenBank/DDBJ databases">
        <title>Bacillus chawlae sp. nov., Bacillus glennii sp. nov., and Bacillus saganii sp. nov. Isolated from the Vehicle Assembly Building at Kennedy Space Center where the Viking Spacecraft were Assembled.</title>
        <authorList>
            <person name="Seuylemezian A."/>
            <person name="Vaishampayan P."/>
        </authorList>
    </citation>
    <scope>NUCLEOTIDE SEQUENCE [LARGE SCALE GENOMIC DNA]</scope>
    <source>
        <strain evidence="4 5">V44-8</strain>
    </source>
</reference>
<accession>A0A372L9B3</accession>
<gene>
    <name evidence="4" type="ORF">D0466_17645</name>
</gene>
<comment type="caution">
    <text evidence="4">The sequence shown here is derived from an EMBL/GenBank/DDBJ whole genome shotgun (WGS) entry which is preliminary data.</text>
</comment>
<comment type="similarity">
    <text evidence="3">Belongs to the CotF family.</text>
</comment>
<protein>
    <submittedName>
        <fullName evidence="4">Spore coat protein</fullName>
    </submittedName>
</protein>
<evidence type="ECO:0000256" key="1">
    <source>
        <dbReference type="ARBA" id="ARBA00022969"/>
    </source>
</evidence>
<evidence type="ECO:0000256" key="2">
    <source>
        <dbReference type="ARBA" id="ARBA00024325"/>
    </source>
</evidence>
<dbReference type="GO" id="GO:0030435">
    <property type="term" value="P:sporulation resulting in formation of a cellular spore"/>
    <property type="evidence" value="ECO:0007669"/>
    <property type="project" value="UniProtKB-KW"/>
</dbReference>
<organism evidence="4 5">
    <name type="scientific">Peribacillus glennii</name>
    <dbReference type="NCBI Taxonomy" id="2303991"/>
    <lineage>
        <taxon>Bacteria</taxon>
        <taxon>Bacillati</taxon>
        <taxon>Bacillota</taxon>
        <taxon>Bacilli</taxon>
        <taxon>Bacillales</taxon>
        <taxon>Bacillaceae</taxon>
        <taxon>Peribacillus</taxon>
    </lineage>
</organism>
<keyword evidence="1" id="KW-0749">Sporulation</keyword>
<evidence type="ECO:0000313" key="5">
    <source>
        <dbReference type="Proteomes" id="UP000262939"/>
    </source>
</evidence>
<name>A0A372L9B3_9BACI</name>
<proteinExistence type="inferred from homology"/>
<comment type="subcellular location">
    <subcellularLocation>
        <location evidence="2">Spore coat</location>
    </subcellularLocation>
</comment>
<dbReference type="OrthoDB" id="1930261at2"/>
<dbReference type="PANTHER" id="PTHR39183">
    <property type="entry name" value="SPORE COAT PROTEIN F-LIKE PROTEIN YHCQ"/>
    <property type="match status" value="1"/>
</dbReference>
<keyword evidence="5" id="KW-1185">Reference proteome</keyword>
<keyword evidence="4" id="KW-0946">Virion</keyword>
<dbReference type="AlphaFoldDB" id="A0A372L9B3"/>
<evidence type="ECO:0000313" key="4">
    <source>
        <dbReference type="EMBL" id="RFU61624.1"/>
    </source>
</evidence>
<sequence length="100" mass="11119">MNEIIQNITGMGDMTDQVIATDLLIAAKSAVKMYSFAVTETATPEVRAALHSQLNTAINMHEQVTDYMISKGFYHPYNMNEQLKVDLTTSQTALNLPQPQ</sequence>
<dbReference type="InterPro" id="IPR012347">
    <property type="entry name" value="Ferritin-like"/>
</dbReference>
<dbReference type="Gene3D" id="1.20.1260.10">
    <property type="match status" value="1"/>
</dbReference>